<evidence type="ECO:0000313" key="6">
    <source>
        <dbReference type="Proteomes" id="UP000193067"/>
    </source>
</evidence>
<proteinExistence type="predicted"/>
<name>A0A1Y2IMT4_TRAC3</name>
<keyword evidence="1" id="KW-0677">Repeat</keyword>
<keyword evidence="6" id="KW-1185">Reference proteome</keyword>
<dbReference type="Pfam" id="PF24883">
    <property type="entry name" value="NPHP3_N"/>
    <property type="match status" value="1"/>
</dbReference>
<accession>A0A1Y2IMT4</accession>
<evidence type="ECO:0000259" key="3">
    <source>
        <dbReference type="Pfam" id="PF24883"/>
    </source>
</evidence>
<keyword evidence="2" id="KW-0175">Coiled coil</keyword>
<dbReference type="PANTHER" id="PTHR10039">
    <property type="entry name" value="AMELOGENIN"/>
    <property type="match status" value="1"/>
</dbReference>
<reference evidence="5 6" key="1">
    <citation type="journal article" date="2015" name="Biotechnol. Biofuels">
        <title>Enhanced degradation of softwood versus hardwood by the white-rot fungus Pycnoporus coccineus.</title>
        <authorList>
            <person name="Couturier M."/>
            <person name="Navarro D."/>
            <person name="Chevret D."/>
            <person name="Henrissat B."/>
            <person name="Piumi F."/>
            <person name="Ruiz-Duenas F.J."/>
            <person name="Martinez A.T."/>
            <person name="Grigoriev I.V."/>
            <person name="Riley R."/>
            <person name="Lipzen A."/>
            <person name="Berrin J.G."/>
            <person name="Master E.R."/>
            <person name="Rosso M.N."/>
        </authorList>
    </citation>
    <scope>NUCLEOTIDE SEQUENCE [LARGE SCALE GENOMIC DNA]</scope>
    <source>
        <strain evidence="5 6">BRFM310</strain>
    </source>
</reference>
<dbReference type="Proteomes" id="UP000193067">
    <property type="component" value="Unassembled WGS sequence"/>
</dbReference>
<evidence type="ECO:0000259" key="4">
    <source>
        <dbReference type="Pfam" id="PF25521"/>
    </source>
</evidence>
<gene>
    <name evidence="5" type="ORF">PYCCODRAFT_1467785</name>
</gene>
<feature type="coiled-coil region" evidence="2">
    <location>
        <begin position="111"/>
        <end position="138"/>
    </location>
</feature>
<evidence type="ECO:0000256" key="2">
    <source>
        <dbReference type="SAM" id="Coils"/>
    </source>
</evidence>
<dbReference type="Pfam" id="PF25521">
    <property type="entry name" value="WHD_TANC1"/>
    <property type="match status" value="1"/>
</dbReference>
<dbReference type="InterPro" id="IPR056884">
    <property type="entry name" value="NPHP3-like_N"/>
</dbReference>
<evidence type="ECO:0000256" key="1">
    <source>
        <dbReference type="ARBA" id="ARBA00022737"/>
    </source>
</evidence>
<dbReference type="Gene3D" id="3.40.50.300">
    <property type="entry name" value="P-loop containing nucleotide triphosphate hydrolases"/>
    <property type="match status" value="1"/>
</dbReference>
<dbReference type="SUPFAM" id="SSF52540">
    <property type="entry name" value="P-loop containing nucleoside triphosphate hydrolases"/>
    <property type="match status" value="1"/>
</dbReference>
<dbReference type="InterPro" id="IPR027417">
    <property type="entry name" value="P-loop_NTPase"/>
</dbReference>
<dbReference type="EMBL" id="KZ084105">
    <property type="protein sequence ID" value="OSD02426.1"/>
    <property type="molecule type" value="Genomic_DNA"/>
</dbReference>
<dbReference type="STRING" id="1353009.A0A1Y2IMT4"/>
<organism evidence="5 6">
    <name type="scientific">Trametes coccinea (strain BRFM310)</name>
    <name type="common">Pycnoporus coccineus</name>
    <dbReference type="NCBI Taxonomy" id="1353009"/>
    <lineage>
        <taxon>Eukaryota</taxon>
        <taxon>Fungi</taxon>
        <taxon>Dikarya</taxon>
        <taxon>Basidiomycota</taxon>
        <taxon>Agaricomycotina</taxon>
        <taxon>Agaricomycetes</taxon>
        <taxon>Polyporales</taxon>
        <taxon>Polyporaceae</taxon>
        <taxon>Trametes</taxon>
    </lineage>
</organism>
<dbReference type="AlphaFoldDB" id="A0A1Y2IMT4"/>
<sequence>MDPQTTTQRPIKAFLGVAADVAMPVLDVLEPALALVPIPGLGLIPRTLSNVLKNVERARVNAEARKAFISQVEALGALIARIAYPNEALAHSGTGGSERRMGKAIDRVVQSDELIKGIQDLERTMKVLEARASRKRDAIVVADMQRDLMAAIEQFRFRANAAIDRGVQEVRRLLLEAEEDRLLEKLCSVDVGYRSVSEPKSQLMEGTRESILEGLRKWCTDHVPDPVAPKRVYFVSGGAGVGKSSVAYRHCVQLSEPSSATDAPRLGASIFIDRNRGGLTVELLFHALARQLAESLPVLRPHILDAAREYLKKGQRQLPEFSFKELLHEPLSRAAAEIPVGLRLVVVIDGLDECDEQPALQDGIRRLLELVTKFPWLYLFLASRPVPSIMTVLEGSMAAAIVHHYDLQQDLMNRADVKMFLESSVPQIPKYSSFLETHPSYLEELVERADGLFIFARIALNVLNQDLYRDNPEEGFQVVLSKENGLDKMDALYLGILRAAFPPRDLVQSPRLHARLLSFLHVVALLRSPLSPGCVALFADDIHGRSYILGRVGNGAQKQKALTLDDFVPIINLLRSVIYTDPSDGTLMPIHMSFYEFLVDRCTDPQYRVDRCAGHAALALSCLSLVFPGGVKDAVCHLPRLADLEHDYWLQAFLYGFYGDGSLSEHIGGAIPHEELKDALHTALTTAWFPYWTRIAVWAETPGQRALNLR</sequence>
<dbReference type="OrthoDB" id="3228837at2759"/>
<protein>
    <submittedName>
        <fullName evidence="5">Uncharacterized protein</fullName>
    </submittedName>
</protein>
<feature type="domain" description="Nephrocystin 3-like N-terminal" evidence="3">
    <location>
        <begin position="216"/>
        <end position="384"/>
    </location>
</feature>
<dbReference type="InterPro" id="IPR058056">
    <property type="entry name" value="WH_TANC1/2"/>
</dbReference>
<feature type="domain" description="TANC1/2-like winged helix" evidence="4">
    <location>
        <begin position="555"/>
        <end position="621"/>
    </location>
</feature>
<evidence type="ECO:0000313" key="5">
    <source>
        <dbReference type="EMBL" id="OSD02426.1"/>
    </source>
</evidence>